<evidence type="ECO:0000256" key="2">
    <source>
        <dbReference type="ARBA" id="ARBA00006432"/>
    </source>
</evidence>
<proteinExistence type="inferred from homology"/>
<comment type="cofactor">
    <cofactor evidence="1">
        <name>pantetheine 4'-phosphate</name>
        <dbReference type="ChEBI" id="CHEBI:47942"/>
    </cofactor>
</comment>
<dbReference type="Gene3D" id="3.30.559.10">
    <property type="entry name" value="Chloramphenicol acetyltransferase-like domain"/>
    <property type="match status" value="2"/>
</dbReference>
<dbReference type="InterPro" id="IPR006162">
    <property type="entry name" value="Ppantetheine_attach_site"/>
</dbReference>
<keyword evidence="3" id="KW-0596">Phosphopantetheine</keyword>
<dbReference type="GO" id="GO:0005829">
    <property type="term" value="C:cytosol"/>
    <property type="evidence" value="ECO:0007669"/>
    <property type="project" value="TreeGrafter"/>
</dbReference>
<dbReference type="Gene3D" id="2.30.38.10">
    <property type="entry name" value="Luciferase, Domain 3"/>
    <property type="match status" value="1"/>
</dbReference>
<dbReference type="FunFam" id="3.30.559.10:FF:000012">
    <property type="entry name" value="Non-ribosomal peptide synthetase"/>
    <property type="match status" value="2"/>
</dbReference>
<gene>
    <name evidence="6" type="ORF">ENJ89_06945</name>
</gene>
<dbReference type="EMBL" id="DROD01000460">
    <property type="protein sequence ID" value="HHJ52914.1"/>
    <property type="molecule type" value="Genomic_DNA"/>
</dbReference>
<protein>
    <submittedName>
        <fullName evidence="6">Amino acid adenylation domain-containing protein</fullName>
    </submittedName>
</protein>
<dbReference type="PANTHER" id="PTHR45527">
    <property type="entry name" value="NONRIBOSOMAL PEPTIDE SYNTHETASE"/>
    <property type="match status" value="1"/>
</dbReference>
<dbReference type="SUPFAM" id="SSF52777">
    <property type="entry name" value="CoA-dependent acyltransferases"/>
    <property type="match status" value="4"/>
</dbReference>
<dbReference type="InterPro" id="IPR020845">
    <property type="entry name" value="AMP-binding_CS"/>
</dbReference>
<dbReference type="PROSITE" id="PS50075">
    <property type="entry name" value="CARRIER"/>
    <property type="match status" value="1"/>
</dbReference>
<dbReference type="Pfam" id="PF13193">
    <property type="entry name" value="AMP-binding_C"/>
    <property type="match status" value="1"/>
</dbReference>
<dbReference type="InterPro" id="IPR023213">
    <property type="entry name" value="CAT-like_dom_sf"/>
</dbReference>
<dbReference type="FunFam" id="3.40.50.980:FF:000001">
    <property type="entry name" value="Non-ribosomal peptide synthetase"/>
    <property type="match status" value="1"/>
</dbReference>
<dbReference type="Pfam" id="PF00550">
    <property type="entry name" value="PP-binding"/>
    <property type="match status" value="1"/>
</dbReference>
<dbReference type="SUPFAM" id="SSF56801">
    <property type="entry name" value="Acetyl-CoA synthetase-like"/>
    <property type="match status" value="1"/>
</dbReference>
<dbReference type="GO" id="GO:0003824">
    <property type="term" value="F:catalytic activity"/>
    <property type="evidence" value="ECO:0007669"/>
    <property type="project" value="InterPro"/>
</dbReference>
<feature type="non-terminal residue" evidence="6">
    <location>
        <position position="1393"/>
    </location>
</feature>
<dbReference type="InterPro" id="IPR025110">
    <property type="entry name" value="AMP-bd_C"/>
</dbReference>
<reference evidence="6" key="1">
    <citation type="journal article" date="2020" name="mSystems">
        <title>Genome- and Community-Level Interaction Insights into Carbon Utilization and Element Cycling Functions of Hydrothermarchaeota in Hydrothermal Sediment.</title>
        <authorList>
            <person name="Zhou Z."/>
            <person name="Liu Y."/>
            <person name="Xu W."/>
            <person name="Pan J."/>
            <person name="Luo Z.H."/>
            <person name="Li M."/>
        </authorList>
    </citation>
    <scope>NUCLEOTIDE SEQUENCE [LARGE SCALE GENOMIC DNA]</scope>
    <source>
        <strain evidence="6">HyVt-527</strain>
    </source>
</reference>
<dbReference type="GO" id="GO:0044550">
    <property type="term" value="P:secondary metabolite biosynthetic process"/>
    <property type="evidence" value="ECO:0007669"/>
    <property type="project" value="UniProtKB-ARBA"/>
</dbReference>
<sequence>MTEEKHTLIDEDEVYVFPASFAQQRLWFLDQFEPGSPFYNIPTAVKIKGRLNVDVFRACLEEIVWRHETLRTTFTMVDGQPMQVINPSMDIPFEVVDISHLPEKEREAESRRLVNNEARKPFDLTTGPLIRTLLVQLAEEEYVLMITMHHIISDGWSIGVFVKEIAVLYEAFSKGKESPLPELPIQYADYAAWQREWLSGEVLEEQLGYWKQKLGGHLPVLELPTDRPRPAVQSSRGNSLTVIFPKELIDQVHDFSIKTGVTPFMTYLAAFYVLLYRYSRQTDISVGTPIANRTEGETEGLIGFFVNTLVLRTDLSGKPSFKEFVQRVRQTALEGYEHQHLPFEMLVEAIQPERSMSHSPLFQVMFILQNAPTGAGGQAAGGDLIMQQMEVNSGTSTFDITISMVEQKIGLNTSVEYSTDLFDESTIRRMLNHLENILRNATRNPEMPISRIPLMDEQEWRKIVVDWNATAGDYDYHRCMHRLVEQNAAENPEAKAVVFDGKYLTYDQLNRRANQLARHLRKLGVKPETPVGISIEKSLDLMVAVLGVLKAGGAYVPMSPDYPQERLAYMIEDSQVPVLLTEEHLLERLPENSAKIVCVGRDWPEIARESDENLGDTSTPDNLAYMIYTSGSTGKAKGTMVSHASWVNSYFAWEKDYELKTRARNHLQMANFSFDVFAGDTIRALGSGGKMVLVPQEMLLQAEQLYRLMLDEEINIAEFVPAVLRNLTQYLDQIGKDLSFMRALIAGSDSWYVGEYQQFLKYCGPETRLINSFGLTEASIDSTYFEAARLDLPKDRLVPIGRPFSNMQIYIVDEELQPTPIGVPGEIIVAGAGLARGYHHRPDLTAEKFVSNPFSDRSGARMYRTGDMGRYLPDGNIEFLGRMDTQVKLRGFRIELGEIESNLADHPEVKQAAVIVREDRPNDKRLVAYFVPANENVPEKNELRRFLLEKLPDYMVPSAFIAMDQLPLTPNGKIDRRSLPKPDESAYSLEENYVSPRTPDEEIMAGIWAEVLHLDKVGIYDNFFELGGHSLLATQLISRVRETFEVDLPLRNIFEYPTVAGLAEQVEINRKREAGVEAPPIMAVSRQEKLPLSFAQQRLWFLFKLEPDSPFYNIPEAVRIKGHLDPKILERCLNTVIERHEILRTNFVEVEGEPELVIHPERKITIPVEDLRELNPEQREAKARHLMREVTHQPFDLSKDMLLRVKLLRMAEDEYILISTIHHIISDDWSSQVMIGEIALLYDAYSRNLPSPLPPLPVQYADFAHWQRNWLKGEVLEAQINFWKDYLAGSPPLLELPTDRPRPAVQTSNGDYIAFHLNPELSKAVKELTLKQGATLFMSLLAAFDVLLYRYSGQEDFNIGTPIANRNRAEIEPLIGFFVNTLVLRSDLSGNPT</sequence>
<dbReference type="Gene3D" id="3.30.559.30">
    <property type="entry name" value="Nonribosomal peptide synthetase, condensation domain"/>
    <property type="match status" value="2"/>
</dbReference>
<dbReference type="Pfam" id="PF00501">
    <property type="entry name" value="AMP-binding"/>
    <property type="match status" value="1"/>
</dbReference>
<dbReference type="FunFam" id="1.10.1200.10:FF:000005">
    <property type="entry name" value="Nonribosomal peptide synthetase 1"/>
    <property type="match status" value="1"/>
</dbReference>
<dbReference type="SMART" id="SM00823">
    <property type="entry name" value="PKS_PP"/>
    <property type="match status" value="1"/>
</dbReference>
<name>A0A7V5UF52_CALAY</name>
<dbReference type="Gene3D" id="1.10.1200.10">
    <property type="entry name" value="ACP-like"/>
    <property type="match status" value="1"/>
</dbReference>
<keyword evidence="4" id="KW-0597">Phosphoprotein</keyword>
<evidence type="ECO:0000256" key="4">
    <source>
        <dbReference type="ARBA" id="ARBA00022553"/>
    </source>
</evidence>
<dbReference type="NCBIfam" id="TIGR01733">
    <property type="entry name" value="AA-adenyl-dom"/>
    <property type="match status" value="1"/>
</dbReference>
<dbReference type="Gene3D" id="3.30.300.30">
    <property type="match status" value="1"/>
</dbReference>
<dbReference type="PANTHER" id="PTHR45527:SF1">
    <property type="entry name" value="FATTY ACID SYNTHASE"/>
    <property type="match status" value="1"/>
</dbReference>
<dbReference type="InterPro" id="IPR009081">
    <property type="entry name" value="PP-bd_ACP"/>
</dbReference>
<dbReference type="Pfam" id="PF00668">
    <property type="entry name" value="Condensation"/>
    <property type="match status" value="2"/>
</dbReference>
<dbReference type="Proteomes" id="UP000886124">
    <property type="component" value="Unassembled WGS sequence"/>
</dbReference>
<dbReference type="InterPro" id="IPR000873">
    <property type="entry name" value="AMP-dep_synth/lig_dom"/>
</dbReference>
<dbReference type="InterPro" id="IPR036736">
    <property type="entry name" value="ACP-like_sf"/>
</dbReference>
<dbReference type="InterPro" id="IPR001242">
    <property type="entry name" value="Condensation_dom"/>
</dbReference>
<dbReference type="InterPro" id="IPR045851">
    <property type="entry name" value="AMP-bd_C_sf"/>
</dbReference>
<dbReference type="InterPro" id="IPR020806">
    <property type="entry name" value="PKS_PP-bd"/>
</dbReference>
<feature type="domain" description="Carrier" evidence="5">
    <location>
        <begin position="995"/>
        <end position="1070"/>
    </location>
</feature>
<evidence type="ECO:0000313" key="6">
    <source>
        <dbReference type="EMBL" id="HHJ52914.1"/>
    </source>
</evidence>
<dbReference type="InterPro" id="IPR010071">
    <property type="entry name" value="AA_adenyl_dom"/>
</dbReference>
<comment type="caution">
    <text evidence="6">The sequence shown here is derived from an EMBL/GenBank/DDBJ whole genome shotgun (WGS) entry which is preliminary data.</text>
</comment>
<dbReference type="SUPFAM" id="SSF47336">
    <property type="entry name" value="ACP-like"/>
    <property type="match status" value="1"/>
</dbReference>
<evidence type="ECO:0000256" key="1">
    <source>
        <dbReference type="ARBA" id="ARBA00001957"/>
    </source>
</evidence>
<dbReference type="CDD" id="cd19531">
    <property type="entry name" value="LCL_NRPS-like"/>
    <property type="match status" value="2"/>
</dbReference>
<dbReference type="FunFam" id="2.30.38.10:FF:000001">
    <property type="entry name" value="Non-ribosomal peptide synthetase PvdI"/>
    <property type="match status" value="1"/>
</dbReference>
<comment type="similarity">
    <text evidence="2">Belongs to the ATP-dependent AMP-binding enzyme family.</text>
</comment>
<organism evidence="6">
    <name type="scientific">Caldithrix abyssi</name>
    <dbReference type="NCBI Taxonomy" id="187145"/>
    <lineage>
        <taxon>Bacteria</taxon>
        <taxon>Pseudomonadati</taxon>
        <taxon>Calditrichota</taxon>
        <taxon>Calditrichia</taxon>
        <taxon>Calditrichales</taxon>
        <taxon>Calditrichaceae</taxon>
        <taxon>Caldithrix</taxon>
    </lineage>
</organism>
<dbReference type="FunFam" id="3.30.300.30:FF:000010">
    <property type="entry name" value="Enterobactin synthetase component F"/>
    <property type="match status" value="1"/>
</dbReference>
<evidence type="ECO:0000256" key="3">
    <source>
        <dbReference type="ARBA" id="ARBA00022450"/>
    </source>
</evidence>
<evidence type="ECO:0000259" key="5">
    <source>
        <dbReference type="PROSITE" id="PS50075"/>
    </source>
</evidence>
<dbReference type="FunFam" id="3.40.50.12780:FF:000012">
    <property type="entry name" value="Non-ribosomal peptide synthetase"/>
    <property type="match status" value="1"/>
</dbReference>
<dbReference type="GO" id="GO:0031177">
    <property type="term" value="F:phosphopantetheine binding"/>
    <property type="evidence" value="ECO:0007669"/>
    <property type="project" value="InterPro"/>
</dbReference>
<dbReference type="Gene3D" id="3.40.50.980">
    <property type="match status" value="2"/>
</dbReference>
<dbReference type="PROSITE" id="PS00455">
    <property type="entry name" value="AMP_BINDING"/>
    <property type="match status" value="1"/>
</dbReference>
<dbReference type="GO" id="GO:0043041">
    <property type="term" value="P:amino acid activation for nonribosomal peptide biosynthetic process"/>
    <property type="evidence" value="ECO:0007669"/>
    <property type="project" value="TreeGrafter"/>
</dbReference>
<dbReference type="PROSITE" id="PS00012">
    <property type="entry name" value="PHOSPHOPANTETHEINE"/>
    <property type="match status" value="1"/>
</dbReference>
<accession>A0A7V5UF52</accession>